<dbReference type="AlphaFoldDB" id="A0A7I9UVW0"/>
<keyword evidence="1" id="KW-1133">Transmembrane helix</keyword>
<reference evidence="3" key="1">
    <citation type="submission" date="2019-06" db="EMBL/GenBank/DDBJ databases">
        <title>Gordonia isolated from sludge of a wastewater treatment plant.</title>
        <authorList>
            <person name="Tamura T."/>
            <person name="Aoyama K."/>
            <person name="Kang Y."/>
            <person name="Saito S."/>
            <person name="Akiyama N."/>
            <person name="Yazawa K."/>
            <person name="Gonoi T."/>
            <person name="Mikami Y."/>
        </authorList>
    </citation>
    <scope>NUCLEOTIDE SEQUENCE [LARGE SCALE GENOMIC DNA]</scope>
    <source>
        <strain evidence="3">NBRC 107697</strain>
    </source>
</reference>
<keyword evidence="1" id="KW-0812">Transmembrane</keyword>
<organism evidence="2 3">
    <name type="scientific">Gordonia crocea</name>
    <dbReference type="NCBI Taxonomy" id="589162"/>
    <lineage>
        <taxon>Bacteria</taxon>
        <taxon>Bacillati</taxon>
        <taxon>Actinomycetota</taxon>
        <taxon>Actinomycetes</taxon>
        <taxon>Mycobacteriales</taxon>
        <taxon>Gordoniaceae</taxon>
        <taxon>Gordonia</taxon>
    </lineage>
</organism>
<accession>A0A7I9UVW0</accession>
<evidence type="ECO:0000313" key="2">
    <source>
        <dbReference type="EMBL" id="GED97285.1"/>
    </source>
</evidence>
<evidence type="ECO:0000313" key="3">
    <source>
        <dbReference type="Proteomes" id="UP000444980"/>
    </source>
</evidence>
<dbReference type="EMBL" id="BJOU01000001">
    <property type="protein sequence ID" value="GED97285.1"/>
    <property type="molecule type" value="Genomic_DNA"/>
</dbReference>
<evidence type="ECO:0000256" key="1">
    <source>
        <dbReference type="SAM" id="Phobius"/>
    </source>
</evidence>
<name>A0A7I9UVW0_9ACTN</name>
<protein>
    <submittedName>
        <fullName evidence="2">Uncharacterized protein</fullName>
    </submittedName>
</protein>
<keyword evidence="1" id="KW-0472">Membrane</keyword>
<feature type="transmembrane region" description="Helical" evidence="1">
    <location>
        <begin position="42"/>
        <end position="62"/>
    </location>
</feature>
<gene>
    <name evidence="2" type="ORF">nbrc107697_13240</name>
</gene>
<proteinExistence type="predicted"/>
<dbReference type="OrthoDB" id="9903026at2"/>
<dbReference type="Proteomes" id="UP000444980">
    <property type="component" value="Unassembled WGS sequence"/>
</dbReference>
<comment type="caution">
    <text evidence="2">The sequence shown here is derived from an EMBL/GenBank/DDBJ whole genome shotgun (WGS) entry which is preliminary data.</text>
</comment>
<dbReference type="RefSeq" id="WP_161926633.1">
    <property type="nucleotide sequence ID" value="NZ_BJOU01000001.1"/>
</dbReference>
<keyword evidence="3" id="KW-1185">Reference proteome</keyword>
<sequence>MDPDEKRRSGIRYQPRHAVPWTWSSWAERTVQGLWYELSWRLWNLLISLPSLVAFIAGLFVGGTMAGR</sequence>